<keyword evidence="6 14" id="KW-0812">Transmembrane</keyword>
<evidence type="ECO:0000256" key="1">
    <source>
        <dbReference type="ARBA" id="ARBA00004606"/>
    </source>
</evidence>
<dbReference type="InterPro" id="IPR019378">
    <property type="entry name" value="GDP-Fuc_O-FucTrfase"/>
</dbReference>
<proteinExistence type="inferred from homology"/>
<comment type="similarity">
    <text evidence="3">Belongs to the glycosyltransferase GT106 family.</text>
</comment>
<name>A0A843TAF6_COLES</name>
<dbReference type="GO" id="GO:0006004">
    <property type="term" value="P:fucose metabolic process"/>
    <property type="evidence" value="ECO:0007669"/>
    <property type="project" value="UniProtKB-KW"/>
</dbReference>
<comment type="subcellular location">
    <subcellularLocation>
        <location evidence="1">Membrane</location>
        <topology evidence="1">Single-pass type II membrane protein</topology>
    </subcellularLocation>
</comment>
<evidence type="ECO:0000256" key="4">
    <source>
        <dbReference type="ARBA" id="ARBA00022676"/>
    </source>
</evidence>
<dbReference type="GO" id="GO:0016020">
    <property type="term" value="C:membrane"/>
    <property type="evidence" value="ECO:0007669"/>
    <property type="project" value="UniProtKB-SubCell"/>
</dbReference>
<dbReference type="GO" id="GO:0016757">
    <property type="term" value="F:glycosyltransferase activity"/>
    <property type="evidence" value="ECO:0007669"/>
    <property type="project" value="UniProtKB-KW"/>
</dbReference>
<keyword evidence="11" id="KW-0294">Fucose metabolism</keyword>
<keyword evidence="9 14" id="KW-0472">Membrane</keyword>
<evidence type="ECO:0000256" key="5">
    <source>
        <dbReference type="ARBA" id="ARBA00022679"/>
    </source>
</evidence>
<accession>A0A843TAF6</accession>
<sequence>MASSRAAASSSYHSRLRIPPRRAPHTISVYVLLLLVFSAVLFLFSQRQITDVDQKNLQEERPQDWDRYLTVRSNGGLNQMRTGICDMVAVARIMNATLVVPQLDKKSFWQDSSTFADIFDETHFIKSLEGDVRIVKELPKEMESIPRARKHFSSWASMSYYEEMARLWKDYKVIHVPKSDSRLANNDLPLDIQKLRCRCLYHALHFSPPIETLGKV</sequence>
<dbReference type="OrthoDB" id="780195at2759"/>
<evidence type="ECO:0000256" key="8">
    <source>
        <dbReference type="ARBA" id="ARBA00022989"/>
    </source>
</evidence>
<keyword evidence="10" id="KW-0325">Glycoprotein</keyword>
<protein>
    <recommendedName>
        <fullName evidence="13">O-fucosyltransferase family protein</fullName>
    </recommendedName>
</protein>
<evidence type="ECO:0000256" key="14">
    <source>
        <dbReference type="SAM" id="Phobius"/>
    </source>
</evidence>
<reference evidence="15" key="1">
    <citation type="submission" date="2017-07" db="EMBL/GenBank/DDBJ databases">
        <title>Taro Niue Genome Assembly and Annotation.</title>
        <authorList>
            <person name="Atibalentja N."/>
            <person name="Keating K."/>
            <person name="Fields C.J."/>
        </authorList>
    </citation>
    <scope>NUCLEOTIDE SEQUENCE</scope>
    <source>
        <strain evidence="15">Niue_2</strain>
        <tissue evidence="15">Leaf</tissue>
    </source>
</reference>
<evidence type="ECO:0000256" key="3">
    <source>
        <dbReference type="ARBA" id="ARBA00007737"/>
    </source>
</evidence>
<dbReference type="AlphaFoldDB" id="A0A843TAF6"/>
<dbReference type="GO" id="GO:0005737">
    <property type="term" value="C:cytoplasm"/>
    <property type="evidence" value="ECO:0007669"/>
    <property type="project" value="TreeGrafter"/>
</dbReference>
<dbReference type="PANTHER" id="PTHR31741:SF15">
    <property type="entry name" value="O-FUCOSYLTRANSFERASE 38"/>
    <property type="match status" value="1"/>
</dbReference>
<evidence type="ECO:0000256" key="6">
    <source>
        <dbReference type="ARBA" id="ARBA00022692"/>
    </source>
</evidence>
<keyword evidence="12" id="KW-0119">Carbohydrate metabolism</keyword>
<gene>
    <name evidence="15" type="ORF">Taro_001227</name>
</gene>
<comment type="caution">
    <text evidence="15">The sequence shown here is derived from an EMBL/GenBank/DDBJ whole genome shotgun (WGS) entry which is preliminary data.</text>
</comment>
<evidence type="ECO:0000313" key="16">
    <source>
        <dbReference type="Proteomes" id="UP000652761"/>
    </source>
</evidence>
<evidence type="ECO:0000256" key="13">
    <source>
        <dbReference type="ARBA" id="ARBA00030350"/>
    </source>
</evidence>
<evidence type="ECO:0000256" key="11">
    <source>
        <dbReference type="ARBA" id="ARBA00023253"/>
    </source>
</evidence>
<dbReference type="GO" id="GO:0005634">
    <property type="term" value="C:nucleus"/>
    <property type="evidence" value="ECO:0007669"/>
    <property type="project" value="TreeGrafter"/>
</dbReference>
<dbReference type="PANTHER" id="PTHR31741">
    <property type="entry name" value="OS02G0726500 PROTEIN-RELATED"/>
    <property type="match status" value="1"/>
</dbReference>
<keyword evidence="16" id="KW-1185">Reference proteome</keyword>
<evidence type="ECO:0000256" key="7">
    <source>
        <dbReference type="ARBA" id="ARBA00022968"/>
    </source>
</evidence>
<evidence type="ECO:0000256" key="2">
    <source>
        <dbReference type="ARBA" id="ARBA00004881"/>
    </source>
</evidence>
<organism evidence="15 16">
    <name type="scientific">Colocasia esculenta</name>
    <name type="common">Wild taro</name>
    <name type="synonym">Arum esculentum</name>
    <dbReference type="NCBI Taxonomy" id="4460"/>
    <lineage>
        <taxon>Eukaryota</taxon>
        <taxon>Viridiplantae</taxon>
        <taxon>Streptophyta</taxon>
        <taxon>Embryophyta</taxon>
        <taxon>Tracheophyta</taxon>
        <taxon>Spermatophyta</taxon>
        <taxon>Magnoliopsida</taxon>
        <taxon>Liliopsida</taxon>
        <taxon>Araceae</taxon>
        <taxon>Aroideae</taxon>
        <taxon>Colocasieae</taxon>
        <taxon>Colocasia</taxon>
    </lineage>
</organism>
<dbReference type="Proteomes" id="UP000652761">
    <property type="component" value="Unassembled WGS sequence"/>
</dbReference>
<dbReference type="Pfam" id="PF10250">
    <property type="entry name" value="O-FucT"/>
    <property type="match status" value="1"/>
</dbReference>
<evidence type="ECO:0000313" key="15">
    <source>
        <dbReference type="EMBL" id="MQL68958.1"/>
    </source>
</evidence>
<comment type="pathway">
    <text evidence="2">Glycan metabolism.</text>
</comment>
<keyword evidence="5" id="KW-0808">Transferase</keyword>
<keyword evidence="8 14" id="KW-1133">Transmembrane helix</keyword>
<evidence type="ECO:0000256" key="10">
    <source>
        <dbReference type="ARBA" id="ARBA00023180"/>
    </source>
</evidence>
<dbReference type="EMBL" id="NMUH01000026">
    <property type="protein sequence ID" value="MQL68958.1"/>
    <property type="molecule type" value="Genomic_DNA"/>
</dbReference>
<evidence type="ECO:0000256" key="9">
    <source>
        <dbReference type="ARBA" id="ARBA00023136"/>
    </source>
</evidence>
<feature type="transmembrane region" description="Helical" evidence="14">
    <location>
        <begin position="27"/>
        <end position="45"/>
    </location>
</feature>
<keyword evidence="7" id="KW-0735">Signal-anchor</keyword>
<evidence type="ECO:0000256" key="12">
    <source>
        <dbReference type="ARBA" id="ARBA00023277"/>
    </source>
</evidence>
<keyword evidence="4" id="KW-0328">Glycosyltransferase</keyword>